<dbReference type="EMBL" id="JAEVFJ010000017">
    <property type="protein sequence ID" value="KAH8100046.1"/>
    <property type="molecule type" value="Genomic_DNA"/>
</dbReference>
<evidence type="ECO:0000313" key="2">
    <source>
        <dbReference type="EMBL" id="KAH8100046.1"/>
    </source>
</evidence>
<dbReference type="InterPro" id="IPR001810">
    <property type="entry name" value="F-box_dom"/>
</dbReference>
<dbReference type="Gene3D" id="1.20.1280.50">
    <property type="match status" value="1"/>
</dbReference>
<keyword evidence="3" id="KW-1185">Reference proteome</keyword>
<dbReference type="InterPro" id="IPR036047">
    <property type="entry name" value="F-box-like_dom_sf"/>
</dbReference>
<accession>A0A8K0XPL1</accession>
<dbReference type="Proteomes" id="UP000813824">
    <property type="component" value="Unassembled WGS sequence"/>
</dbReference>
<proteinExistence type="predicted"/>
<dbReference type="SUPFAM" id="SSF81383">
    <property type="entry name" value="F-box domain"/>
    <property type="match status" value="1"/>
</dbReference>
<gene>
    <name evidence="2" type="ORF">BXZ70DRAFT_201774</name>
</gene>
<feature type="domain" description="F-box" evidence="1">
    <location>
        <begin position="5"/>
        <end position="56"/>
    </location>
</feature>
<dbReference type="PROSITE" id="PS50181">
    <property type="entry name" value="FBOX"/>
    <property type="match status" value="1"/>
</dbReference>
<dbReference type="OrthoDB" id="3053652at2759"/>
<evidence type="ECO:0000313" key="3">
    <source>
        <dbReference type="Proteomes" id="UP000813824"/>
    </source>
</evidence>
<dbReference type="AlphaFoldDB" id="A0A8K0XPL1"/>
<comment type="caution">
    <text evidence="2">The sequence shown here is derived from an EMBL/GenBank/DDBJ whole genome shotgun (WGS) entry which is preliminary data.</text>
</comment>
<name>A0A8K0XPL1_9AGAR</name>
<organism evidence="2 3">
    <name type="scientific">Cristinia sonorae</name>
    <dbReference type="NCBI Taxonomy" id="1940300"/>
    <lineage>
        <taxon>Eukaryota</taxon>
        <taxon>Fungi</taxon>
        <taxon>Dikarya</taxon>
        <taxon>Basidiomycota</taxon>
        <taxon>Agaricomycotina</taxon>
        <taxon>Agaricomycetes</taxon>
        <taxon>Agaricomycetidae</taxon>
        <taxon>Agaricales</taxon>
        <taxon>Pleurotineae</taxon>
        <taxon>Stephanosporaceae</taxon>
        <taxon>Cristinia</taxon>
    </lineage>
</organism>
<protein>
    <recommendedName>
        <fullName evidence="1">F-box domain-containing protein</fullName>
    </recommendedName>
</protein>
<dbReference type="SUPFAM" id="SSF52047">
    <property type="entry name" value="RNI-like"/>
    <property type="match status" value="1"/>
</dbReference>
<dbReference type="Gene3D" id="3.80.10.10">
    <property type="entry name" value="Ribonuclease Inhibitor"/>
    <property type="match status" value="1"/>
</dbReference>
<dbReference type="InterPro" id="IPR032675">
    <property type="entry name" value="LRR_dom_sf"/>
</dbReference>
<reference evidence="2" key="1">
    <citation type="journal article" date="2021" name="New Phytol.">
        <title>Evolutionary innovations through gain and loss of genes in the ectomycorrhizal Boletales.</title>
        <authorList>
            <person name="Wu G."/>
            <person name="Miyauchi S."/>
            <person name="Morin E."/>
            <person name="Kuo A."/>
            <person name="Drula E."/>
            <person name="Varga T."/>
            <person name="Kohler A."/>
            <person name="Feng B."/>
            <person name="Cao Y."/>
            <person name="Lipzen A."/>
            <person name="Daum C."/>
            <person name="Hundley H."/>
            <person name="Pangilinan J."/>
            <person name="Johnson J."/>
            <person name="Barry K."/>
            <person name="LaButti K."/>
            <person name="Ng V."/>
            <person name="Ahrendt S."/>
            <person name="Min B."/>
            <person name="Choi I.G."/>
            <person name="Park H."/>
            <person name="Plett J.M."/>
            <person name="Magnuson J."/>
            <person name="Spatafora J.W."/>
            <person name="Nagy L.G."/>
            <person name="Henrissat B."/>
            <person name="Grigoriev I.V."/>
            <person name="Yang Z.L."/>
            <person name="Xu J."/>
            <person name="Martin F.M."/>
        </authorList>
    </citation>
    <scope>NUCLEOTIDE SEQUENCE</scope>
    <source>
        <strain evidence="2">KKN 215</strain>
    </source>
</reference>
<sequence>MKNARCTINRLPGEILAKVFEYVAMMTKVPSILKLQHVCRYWRRTLDIFPDPWSVVRVDETTKYEAIDYCILKSGSRPLTIAADPSPKVFEVLCKQLHRLRNLQMWSTGEDLDNEVLNLPAPKLEVLSCWCSPTDPYSTPPLPLIFGGQTPCLRKLVLGGFVSWSPQFRNLVHIDIFGWGDMEDRQESSTGLYDLVRLLQACPTLEILRLTDLDPWISWYNPSVSSRPADIPVNLPNLRQVFVARCSSGQAIKLFECFRVPRGASLSLERIHHPVTRGSNAITTILDANPSPFLNLADLRFLTISFAVESRFASWSGPSGQLVVEFSGALPQYQFLETFSLSQLSNRIQELVILDCPAIMGAEWGQFLAAFPALQKLTLRCESKSSGILPALSQDTGSSPRVHCPQLHSLHILDYLQLPTNPSSESEPFYKDILSCARSRHEVGYSIRDVRVTIRTSSNVGCMEKAAMEIGRFVEHVEVTQL</sequence>
<evidence type="ECO:0000259" key="1">
    <source>
        <dbReference type="PROSITE" id="PS50181"/>
    </source>
</evidence>